<gene>
    <name evidence="4" type="ORF">AUJ66_04615</name>
</gene>
<reference evidence="4 5" key="1">
    <citation type="journal article" date="2016" name="Environ. Microbiol.">
        <title>Genomic resolution of a cold subsurface aquifer community provides metabolic insights for novel microbes adapted to high CO concentrations.</title>
        <authorList>
            <person name="Probst A.J."/>
            <person name="Castelle C.J."/>
            <person name="Singh A."/>
            <person name="Brown C.T."/>
            <person name="Anantharaman K."/>
            <person name="Sharon I."/>
            <person name="Hug L.A."/>
            <person name="Burstein D."/>
            <person name="Emerson J.B."/>
            <person name="Thomas B.C."/>
            <person name="Banfield J.F."/>
        </authorList>
    </citation>
    <scope>NUCLEOTIDE SEQUENCE [LARGE SCALE GENOMIC DNA]</scope>
    <source>
        <strain evidence="4">CG1_02_38_46</strain>
    </source>
</reference>
<dbReference type="InterPro" id="IPR046348">
    <property type="entry name" value="SIS_dom_sf"/>
</dbReference>
<dbReference type="NCBIfam" id="NF006423">
    <property type="entry name" value="PRK08674.1-2"/>
    <property type="match status" value="1"/>
</dbReference>
<dbReference type="CDD" id="cd05637">
    <property type="entry name" value="SIS_PGI_PMI_2"/>
    <property type="match status" value="1"/>
</dbReference>
<dbReference type="Proteomes" id="UP000182278">
    <property type="component" value="Unassembled WGS sequence"/>
</dbReference>
<dbReference type="AlphaFoldDB" id="A0A1J4SCK4"/>
<feature type="domain" description="SIS" evidence="3">
    <location>
        <begin position="42"/>
        <end position="179"/>
    </location>
</feature>
<proteinExistence type="inferred from homology"/>
<dbReference type="InterPro" id="IPR001347">
    <property type="entry name" value="SIS_dom"/>
</dbReference>
<protein>
    <submittedName>
        <fullName evidence="4">Bifunctional phosphoglucose/phosphomannose isomerase</fullName>
    </submittedName>
</protein>
<name>A0A1J4SCK4_9BACT</name>
<comment type="caution">
    <text evidence="4">The sequence shown here is derived from an EMBL/GenBank/DDBJ whole genome shotgun (WGS) entry which is preliminary data.</text>
</comment>
<dbReference type="GO" id="GO:0097367">
    <property type="term" value="F:carbohydrate derivative binding"/>
    <property type="evidence" value="ECO:0007669"/>
    <property type="project" value="InterPro"/>
</dbReference>
<dbReference type="EMBL" id="MNUO01000068">
    <property type="protein sequence ID" value="OIN97016.1"/>
    <property type="molecule type" value="Genomic_DNA"/>
</dbReference>
<dbReference type="Pfam" id="PF01380">
    <property type="entry name" value="SIS"/>
    <property type="match status" value="1"/>
</dbReference>
<dbReference type="NCBIfam" id="NF006426">
    <property type="entry name" value="PRK08674.1-6"/>
    <property type="match status" value="1"/>
</dbReference>
<evidence type="ECO:0000259" key="3">
    <source>
        <dbReference type="PROSITE" id="PS51464"/>
    </source>
</evidence>
<dbReference type="PROSITE" id="PS51464">
    <property type="entry name" value="SIS"/>
    <property type="match status" value="1"/>
</dbReference>
<organism evidence="4 5">
    <name type="scientific">Candidatus Desantisbacteria bacterium CG1_02_38_46</name>
    <dbReference type="NCBI Taxonomy" id="1817893"/>
    <lineage>
        <taxon>Bacteria</taxon>
        <taxon>Candidatus Desantisiibacteriota</taxon>
    </lineage>
</organism>
<keyword evidence="2 4" id="KW-0413">Isomerase</keyword>
<dbReference type="SUPFAM" id="SSF53697">
    <property type="entry name" value="SIS domain"/>
    <property type="match status" value="1"/>
</dbReference>
<dbReference type="InterPro" id="IPR035484">
    <property type="entry name" value="SIS_PGI/PMI_1"/>
</dbReference>
<evidence type="ECO:0000256" key="1">
    <source>
        <dbReference type="ARBA" id="ARBA00010523"/>
    </source>
</evidence>
<evidence type="ECO:0000313" key="5">
    <source>
        <dbReference type="Proteomes" id="UP000182278"/>
    </source>
</evidence>
<dbReference type="Pfam" id="PF10432">
    <property type="entry name" value="bact-PGI_C"/>
    <property type="match status" value="1"/>
</dbReference>
<sequence length="356" mass="39087">MINLDDANSIKKLDPSDMLGLVEGLPEQFEEGRKIVSNFDIYPACIGNIKPDKIVVTGLGGSAIGGDLLRTYLLGDLNIPVVVNRHYNLPAFVGKNTLLLAVSYSGNTEETLSAYKDGKSKGAKIVGLTSGGKMNELCKADGVSVLIIPGGLPPRASTGLQFSGIVGILEKLGLIKDRSGEFKEMVEVLKSIRSELNRQVPLDKNPAKKMAVQLQGKIPVIYASQDLTDVVALRWKDQFNENSKSFGIFNVFPELNHNEIVGWEKPAEILKNFVVIYIRDKGENPQVKKRFEITEGLIKDIAFSVEHVWSKGESFLARIFSAIYIGDFVSVYLALLNGVDPTPVKRIEELKKQLVG</sequence>
<evidence type="ECO:0000313" key="4">
    <source>
        <dbReference type="EMBL" id="OIN97016.1"/>
    </source>
</evidence>
<comment type="similarity">
    <text evidence="1">Belongs to the PGI/PMI family.</text>
</comment>
<dbReference type="InterPro" id="IPR019490">
    <property type="entry name" value="Glu6P/Mann6P_isomerase_C"/>
</dbReference>
<accession>A0A1J4SCK4</accession>
<dbReference type="GO" id="GO:0004347">
    <property type="term" value="F:glucose-6-phosphate isomerase activity"/>
    <property type="evidence" value="ECO:0007669"/>
    <property type="project" value="InterPro"/>
</dbReference>
<dbReference type="NCBIfam" id="TIGR02128">
    <property type="entry name" value="G6PI_arch"/>
    <property type="match status" value="1"/>
</dbReference>
<evidence type="ECO:0000256" key="2">
    <source>
        <dbReference type="ARBA" id="ARBA00023235"/>
    </source>
</evidence>
<dbReference type="Gene3D" id="3.40.50.10490">
    <property type="entry name" value="Glucose-6-phosphate isomerase like protein, domain 1"/>
    <property type="match status" value="2"/>
</dbReference>
<dbReference type="STRING" id="1817893.AUJ66_04615"/>
<dbReference type="GO" id="GO:0005975">
    <property type="term" value="P:carbohydrate metabolic process"/>
    <property type="evidence" value="ECO:0007669"/>
    <property type="project" value="InterPro"/>
</dbReference>
<dbReference type="GO" id="GO:0004476">
    <property type="term" value="F:mannose-6-phosphate isomerase activity"/>
    <property type="evidence" value="ECO:0007669"/>
    <property type="project" value="InterPro"/>
</dbReference>
<dbReference type="CDD" id="cd05017">
    <property type="entry name" value="SIS_PGI_PMI_1"/>
    <property type="match status" value="1"/>
</dbReference>
<dbReference type="GO" id="GO:1901135">
    <property type="term" value="P:carbohydrate derivative metabolic process"/>
    <property type="evidence" value="ECO:0007669"/>
    <property type="project" value="InterPro"/>
</dbReference>